<reference evidence="2 3" key="1">
    <citation type="submission" date="2019-06" db="EMBL/GenBank/DDBJ databases">
        <title>Sequencing the genomes of 1000 actinobacteria strains.</title>
        <authorList>
            <person name="Klenk H.-P."/>
        </authorList>
    </citation>
    <scope>NUCLEOTIDE SEQUENCE [LARGE SCALE GENOMIC DNA]</scope>
    <source>
        <strain evidence="2 3">DSM 18935</strain>
    </source>
</reference>
<keyword evidence="1" id="KW-1133">Transmembrane helix</keyword>
<name>A0A560WHW6_9MICO</name>
<accession>A0A560WHW6</accession>
<comment type="caution">
    <text evidence="2">The sequence shown here is derived from an EMBL/GenBank/DDBJ whole genome shotgun (WGS) entry which is preliminary data.</text>
</comment>
<protein>
    <submittedName>
        <fullName evidence="2">Uncharacterized protein</fullName>
    </submittedName>
</protein>
<evidence type="ECO:0000256" key="1">
    <source>
        <dbReference type="SAM" id="Phobius"/>
    </source>
</evidence>
<dbReference type="Proteomes" id="UP000315628">
    <property type="component" value="Unassembled WGS sequence"/>
</dbReference>
<dbReference type="AlphaFoldDB" id="A0A560WHW6"/>
<gene>
    <name evidence="2" type="ORF">FB557_0839</name>
</gene>
<keyword evidence="3" id="KW-1185">Reference proteome</keyword>
<organism evidence="2 3">
    <name type="scientific">Marihabitans asiaticum</name>
    <dbReference type="NCBI Taxonomy" id="415218"/>
    <lineage>
        <taxon>Bacteria</taxon>
        <taxon>Bacillati</taxon>
        <taxon>Actinomycetota</taxon>
        <taxon>Actinomycetes</taxon>
        <taxon>Micrococcales</taxon>
        <taxon>Intrasporangiaceae</taxon>
        <taxon>Marihabitans</taxon>
    </lineage>
</organism>
<evidence type="ECO:0000313" key="2">
    <source>
        <dbReference type="EMBL" id="TWD17272.1"/>
    </source>
</evidence>
<dbReference type="EMBL" id="VIUW01000001">
    <property type="protein sequence ID" value="TWD17272.1"/>
    <property type="molecule type" value="Genomic_DNA"/>
</dbReference>
<proteinExistence type="predicted"/>
<feature type="transmembrane region" description="Helical" evidence="1">
    <location>
        <begin position="41"/>
        <end position="61"/>
    </location>
</feature>
<sequence>MTEPDPAERVDRLIERRQARRSASSGFALWDFWGREVVKDAVLLLLAIPVLVGLVAAPFAIGSPRWWVPWVFVAVGVALFVGVRGPLRTWVAKGE</sequence>
<evidence type="ECO:0000313" key="3">
    <source>
        <dbReference type="Proteomes" id="UP000315628"/>
    </source>
</evidence>
<keyword evidence="1" id="KW-0812">Transmembrane</keyword>
<dbReference type="RefSeq" id="WP_144855777.1">
    <property type="nucleotide sequence ID" value="NZ_BAAAYT010000002.1"/>
</dbReference>
<feature type="transmembrane region" description="Helical" evidence="1">
    <location>
        <begin position="67"/>
        <end position="87"/>
    </location>
</feature>
<keyword evidence="1" id="KW-0472">Membrane</keyword>